<reference evidence="1" key="3">
    <citation type="submission" date="2016-12" db="EMBL/GenBank/DDBJ databases">
        <title>Annotation of the draft genome assembly of Crocosphaera watsonii WH 8501.</title>
        <authorList>
            <consortium name="US DOE Joint Genome Institute (JGI-ORNL)"/>
            <person name="Larimer F."/>
            <person name="Land M."/>
        </authorList>
    </citation>
    <scope>NUCLEOTIDE SEQUENCE</scope>
    <source>
        <strain evidence="1">WH 8501</strain>
    </source>
</reference>
<name>Q4C9C1_CROWT</name>
<dbReference type="GO" id="GO:0007165">
    <property type="term" value="P:signal transduction"/>
    <property type="evidence" value="ECO:0007669"/>
    <property type="project" value="InterPro"/>
</dbReference>
<dbReference type="KEGG" id="cwa:CwatDRAFT_6380"/>
<dbReference type="RefSeq" id="WP_007303661.1">
    <property type="nucleotide sequence ID" value="NZ_AADV02000001.1"/>
</dbReference>
<evidence type="ECO:0000313" key="1">
    <source>
        <dbReference type="EMBL" id="EAM53365.1"/>
    </source>
</evidence>
<dbReference type="SUPFAM" id="SSF50341">
    <property type="entry name" value="CheW-like"/>
    <property type="match status" value="1"/>
</dbReference>
<keyword evidence="2" id="KW-1185">Reference proteome</keyword>
<dbReference type="GO" id="GO:0016301">
    <property type="term" value="F:kinase activity"/>
    <property type="evidence" value="ECO:0007669"/>
    <property type="project" value="UniProtKB-KW"/>
</dbReference>
<dbReference type="GO" id="GO:0006935">
    <property type="term" value="P:chemotaxis"/>
    <property type="evidence" value="ECO:0007669"/>
    <property type="project" value="InterPro"/>
</dbReference>
<dbReference type="AlphaFoldDB" id="Q4C9C1"/>
<dbReference type="EMBL" id="AADV02000001">
    <property type="protein sequence ID" value="EAM53365.1"/>
    <property type="molecule type" value="Genomic_DNA"/>
</dbReference>
<organism evidence="1 2">
    <name type="scientific">Crocosphaera watsonii WH 8501</name>
    <dbReference type="NCBI Taxonomy" id="165597"/>
    <lineage>
        <taxon>Bacteria</taxon>
        <taxon>Bacillati</taxon>
        <taxon>Cyanobacteriota</taxon>
        <taxon>Cyanophyceae</taxon>
        <taxon>Oscillatoriophycideae</taxon>
        <taxon>Chroococcales</taxon>
        <taxon>Aphanothecaceae</taxon>
        <taxon>Crocosphaera</taxon>
    </lineage>
</organism>
<protein>
    <submittedName>
        <fullName evidence="1">Sensor histidine kinase/response regulator</fullName>
    </submittedName>
</protein>
<keyword evidence="1" id="KW-0808">Transferase</keyword>
<keyword evidence="1" id="KW-0418">Kinase</keyword>
<accession>Q4C9C1</accession>
<dbReference type="InterPro" id="IPR036061">
    <property type="entry name" value="CheW-like_dom_sf"/>
</dbReference>
<evidence type="ECO:0000313" key="2">
    <source>
        <dbReference type="Proteomes" id="UP000003922"/>
    </source>
</evidence>
<gene>
    <name evidence="1" type="ORF">CwatDRAFT_6380</name>
</gene>
<dbReference type="Proteomes" id="UP000003922">
    <property type="component" value="Unassembled WGS sequence"/>
</dbReference>
<proteinExistence type="predicted"/>
<reference evidence="1" key="1">
    <citation type="submission" date="2004-02" db="EMBL/GenBank/DDBJ databases">
        <authorList>
            <consortium name="DOE Joint Genome Institute"/>
        </authorList>
    </citation>
    <scope>NUCLEOTIDE SEQUENCE [LARGE SCALE GENOMIC DNA]</scope>
    <source>
        <strain evidence="1">WH 8501</strain>
    </source>
</reference>
<reference evidence="1" key="2">
    <citation type="submission" date="2005-06" db="EMBL/GenBank/DDBJ databases">
        <title>Sequencing of the draft genome and assembly of Crocosphaera watsonii WH 8501.</title>
        <authorList>
            <consortium name="US DOE Joint Genome Institute (JGI-PGF)"/>
            <person name="Copeland A."/>
            <person name="Lucas S."/>
            <person name="Lapidus A."/>
            <person name="Barry K."/>
            <person name="Detter C."/>
            <person name="Glavina T."/>
            <person name="Hammon N."/>
            <person name="Israni S."/>
            <person name="Pitluck S."/>
            <person name="Richardson P."/>
        </authorList>
    </citation>
    <scope>NUCLEOTIDE SEQUENCE [LARGE SCALE GENOMIC DNA]</scope>
    <source>
        <strain evidence="1">WH 8501</strain>
    </source>
</reference>
<sequence>MNFHFQLPLTLSVIRTLLVEIAGEPYAFPLSRIDQILTLNFDDIHSVENRQYFSLKNQNIGLVRVC</sequence>
<comment type="caution">
    <text evidence="1">The sequence shown here is derived from an EMBL/GenBank/DDBJ whole genome shotgun (WGS) entry which is preliminary data.</text>
</comment>